<comment type="caution">
    <text evidence="1">The sequence shown here is derived from an EMBL/GenBank/DDBJ whole genome shotgun (WGS) entry which is preliminary data.</text>
</comment>
<proteinExistence type="predicted"/>
<dbReference type="AlphaFoldDB" id="A0A235BTE0"/>
<evidence type="ECO:0000313" key="1">
    <source>
        <dbReference type="EMBL" id="OYD15588.1"/>
    </source>
</evidence>
<sequence length="414" mass="46522">MNILPETHIFVEGVVDTVPSRQVIHWWGNDPDGWVVGYYYNWDGRVDTVFTTLTCDTFILRAEDTVNFHTLKVWAEDNEGAMDATPAELTLPVRNSPPTVDFKDKSLPDDTTLSVVTFYLVAHDIDGDESVAGFYYRLDTDVSMSFIPADTPYVTLRDVMPGERTFFACAVDESNALSDTISHTWWVEQIVSDILLVDDEPGVGAGPFYGDIMESMGLLYNLWRVDDGLPYSPFDVDIMINELGFNTIIWYTGRDICHLSDAQKPIERYLDDGKNLFLVSSSALNAFYYNVDIPSAFVYNYLGVDTSTLTEDYMDNLLPLNYILYRDSLVAGYPDSLEVSTFISKFDAFEASEEGEVIYRLPESGLWEGKPGVAVKSPAQNPNLVFFSVPIDKLNGLGNAGDVVRYVLEEEFGY</sequence>
<organism evidence="1 2">
    <name type="scientific">candidate division WOR-3 bacterium JGI_Cruoil_03_44_89</name>
    <dbReference type="NCBI Taxonomy" id="1973748"/>
    <lineage>
        <taxon>Bacteria</taxon>
        <taxon>Bacteria division WOR-3</taxon>
    </lineage>
</organism>
<dbReference type="EMBL" id="NOZQ01000109">
    <property type="protein sequence ID" value="OYD15588.1"/>
    <property type="molecule type" value="Genomic_DNA"/>
</dbReference>
<gene>
    <name evidence="1" type="ORF">CH333_05285</name>
</gene>
<dbReference type="Proteomes" id="UP000215215">
    <property type="component" value="Unassembled WGS sequence"/>
</dbReference>
<evidence type="ECO:0000313" key="2">
    <source>
        <dbReference type="Proteomes" id="UP000215215"/>
    </source>
</evidence>
<reference evidence="1 2" key="1">
    <citation type="submission" date="2017-07" db="EMBL/GenBank/DDBJ databases">
        <title>Recovery of genomes from metagenomes via a dereplication, aggregation, and scoring strategy.</title>
        <authorList>
            <person name="Sieber C.M."/>
            <person name="Probst A.J."/>
            <person name="Sharrar A."/>
            <person name="Thomas B.C."/>
            <person name="Hess M."/>
            <person name="Tringe S.G."/>
            <person name="Banfield J.F."/>
        </authorList>
    </citation>
    <scope>NUCLEOTIDE SEQUENCE [LARGE SCALE GENOMIC DNA]</scope>
    <source>
        <strain evidence="1">JGI_Cruoil_03_44_89</strain>
    </source>
</reference>
<accession>A0A235BTE0</accession>
<protein>
    <submittedName>
        <fullName evidence="1">Uncharacterized protein</fullName>
    </submittedName>
</protein>
<name>A0A235BTE0_UNCW3</name>